<feature type="transmembrane region" description="Helical" evidence="1">
    <location>
        <begin position="63"/>
        <end position="81"/>
    </location>
</feature>
<dbReference type="Proteomes" id="UP001221519">
    <property type="component" value="Chromosome"/>
</dbReference>
<organism evidence="2 3">
    <name type="scientific">Paenibacillus urinalis</name>
    <dbReference type="NCBI Taxonomy" id="521520"/>
    <lineage>
        <taxon>Bacteria</taxon>
        <taxon>Bacillati</taxon>
        <taxon>Bacillota</taxon>
        <taxon>Bacilli</taxon>
        <taxon>Bacillales</taxon>
        <taxon>Paenibacillaceae</taxon>
        <taxon>Paenibacillus</taxon>
    </lineage>
</organism>
<keyword evidence="1" id="KW-1133">Transmembrane helix</keyword>
<keyword evidence="1" id="KW-0472">Membrane</keyword>
<protein>
    <submittedName>
        <fullName evidence="2">Uncharacterized protein</fullName>
    </submittedName>
</protein>
<dbReference type="EMBL" id="CP118108">
    <property type="protein sequence ID" value="WDI03971.1"/>
    <property type="molecule type" value="Genomic_DNA"/>
</dbReference>
<gene>
    <name evidence="2" type="ORF">PUW25_08485</name>
</gene>
<dbReference type="RefSeq" id="WP_274338582.1">
    <property type="nucleotide sequence ID" value="NZ_CP118108.1"/>
</dbReference>
<keyword evidence="1" id="KW-0812">Transmembrane</keyword>
<sequence length="126" mass="14698">MTGVDNKLNTISKIDLIVLTAILVNVFFLRYINVFFQAFYFFDCILFLYIFANMIRTKFRIGVTFYLSIVLFTMIVGQNLLKFGIGQVAAFMKEKKKKAQIQHIPLNYHERAALRKAVEFRQSLKG</sequence>
<evidence type="ECO:0000313" key="2">
    <source>
        <dbReference type="EMBL" id="WDI03971.1"/>
    </source>
</evidence>
<evidence type="ECO:0000313" key="3">
    <source>
        <dbReference type="Proteomes" id="UP001221519"/>
    </source>
</evidence>
<name>A0ABY7XGU7_9BACL</name>
<feature type="transmembrane region" description="Helical" evidence="1">
    <location>
        <begin position="12"/>
        <end position="32"/>
    </location>
</feature>
<reference evidence="2 3" key="1">
    <citation type="submission" date="2023-02" db="EMBL/GenBank/DDBJ databases">
        <title>Pathogen: clinical or host-associated sample.</title>
        <authorList>
            <person name="Hergert J."/>
            <person name="Casey R."/>
            <person name="Wagner J."/>
            <person name="Young E.L."/>
            <person name="Oakeson K.F."/>
        </authorList>
    </citation>
    <scope>NUCLEOTIDE SEQUENCE [LARGE SCALE GENOMIC DNA]</scope>
    <source>
        <strain evidence="2 3">2022CK-00829</strain>
    </source>
</reference>
<accession>A0ABY7XGU7</accession>
<evidence type="ECO:0000256" key="1">
    <source>
        <dbReference type="SAM" id="Phobius"/>
    </source>
</evidence>
<proteinExistence type="predicted"/>
<keyword evidence="3" id="KW-1185">Reference proteome</keyword>
<feature type="transmembrane region" description="Helical" evidence="1">
    <location>
        <begin position="38"/>
        <end position="56"/>
    </location>
</feature>